<dbReference type="VEuPathDB" id="CryptoDB:Vbra_16533"/>
<accession>A0A0G4G036</accession>
<evidence type="ECO:0000313" key="3">
    <source>
        <dbReference type="EMBL" id="CEM20877.1"/>
    </source>
</evidence>
<feature type="region of interest" description="Disordered" evidence="2">
    <location>
        <begin position="58"/>
        <end position="95"/>
    </location>
</feature>
<feature type="compositionally biased region" description="Basic and acidic residues" evidence="2">
    <location>
        <begin position="124"/>
        <end position="151"/>
    </location>
</feature>
<dbReference type="Gene3D" id="2.20.110.10">
    <property type="entry name" value="Histone H3 K4-specific methyltransferase SET7/9 N-terminal domain"/>
    <property type="match status" value="2"/>
</dbReference>
<dbReference type="Pfam" id="PF02493">
    <property type="entry name" value="MORN"/>
    <property type="match status" value="6"/>
</dbReference>
<feature type="compositionally biased region" description="Low complexity" evidence="2">
    <location>
        <begin position="82"/>
        <end position="93"/>
    </location>
</feature>
<dbReference type="OrthoDB" id="284854at2759"/>
<sequence length="364" mass="40871">MSVVFAEGASPSVVTMGTDVLLALSQDQPHTQQKLIEELTRQRDELRGELDAYKRRLDEAEQRNRQAQAQIRDLEAQRVQDSAVTSTSASSEVGDISAEMVRQQLLEQQRTQQRLIEEVQRQRDEYRAERDASRQRHDQAEQRRRQAEARSQELAAQLARREESDGGPLVPKTIVWGGRLYYGSLLGGKPDGAGVLRTVDGSRKLYEGEWRAGCRQGAGTSYYWYYNSQSNPAKCSGQWKQDHYNGQGTSHQANGDVEYDGQWICSKRHGQGTLYDVNSNQTYTGGWVAGKMHGEGEMTRHPWGQDGKMRYTGQTLNGEPHGRGKLEDGRGAVRHEGQWVKGAPAVITDGLPSQRSTLALVDRR</sequence>
<reference evidence="3 4" key="1">
    <citation type="submission" date="2014-11" db="EMBL/GenBank/DDBJ databases">
        <authorList>
            <person name="Zhu J."/>
            <person name="Qi W."/>
            <person name="Song R."/>
        </authorList>
    </citation>
    <scope>NUCLEOTIDE SEQUENCE [LARGE SCALE GENOMIC DNA]</scope>
</reference>
<evidence type="ECO:0008006" key="5">
    <source>
        <dbReference type="Google" id="ProtNLM"/>
    </source>
</evidence>
<dbReference type="PANTHER" id="PTHR23084:SF263">
    <property type="entry name" value="MORN REPEAT-CONTAINING PROTEIN 1"/>
    <property type="match status" value="1"/>
</dbReference>
<name>A0A0G4G036_VITBC</name>
<dbReference type="InterPro" id="IPR003409">
    <property type="entry name" value="MORN"/>
</dbReference>
<dbReference type="InParanoid" id="A0A0G4G036"/>
<evidence type="ECO:0000313" key="4">
    <source>
        <dbReference type="Proteomes" id="UP000041254"/>
    </source>
</evidence>
<proteinExistence type="predicted"/>
<protein>
    <recommendedName>
        <fullName evidence="5">MORN repeat-containing protein</fullName>
    </recommendedName>
</protein>
<dbReference type="SMART" id="SM00698">
    <property type="entry name" value="MORN"/>
    <property type="match status" value="6"/>
</dbReference>
<feature type="region of interest" description="Disordered" evidence="2">
    <location>
        <begin position="124"/>
        <end position="169"/>
    </location>
</feature>
<dbReference type="STRING" id="1169540.A0A0G4G036"/>
<gene>
    <name evidence="3" type="ORF">Vbra_16533</name>
</gene>
<dbReference type="EMBL" id="CDMY01000531">
    <property type="protein sequence ID" value="CEM20877.1"/>
    <property type="molecule type" value="Genomic_DNA"/>
</dbReference>
<evidence type="ECO:0000256" key="2">
    <source>
        <dbReference type="SAM" id="MobiDB-lite"/>
    </source>
</evidence>
<dbReference type="AlphaFoldDB" id="A0A0G4G036"/>
<dbReference type="PANTHER" id="PTHR23084">
    <property type="entry name" value="PHOSPHATIDYLINOSITOL-4-PHOSPHATE 5-KINASE RELATED"/>
    <property type="match status" value="1"/>
</dbReference>
<keyword evidence="1" id="KW-0677">Repeat</keyword>
<dbReference type="PhylomeDB" id="A0A0G4G036"/>
<keyword evidence="4" id="KW-1185">Reference proteome</keyword>
<dbReference type="Proteomes" id="UP000041254">
    <property type="component" value="Unassembled WGS sequence"/>
</dbReference>
<organism evidence="3 4">
    <name type="scientific">Vitrella brassicaformis (strain CCMP3155)</name>
    <dbReference type="NCBI Taxonomy" id="1169540"/>
    <lineage>
        <taxon>Eukaryota</taxon>
        <taxon>Sar</taxon>
        <taxon>Alveolata</taxon>
        <taxon>Colpodellida</taxon>
        <taxon>Vitrellaceae</taxon>
        <taxon>Vitrella</taxon>
    </lineage>
</organism>
<evidence type="ECO:0000256" key="1">
    <source>
        <dbReference type="ARBA" id="ARBA00022737"/>
    </source>
</evidence>
<dbReference type="SUPFAM" id="SSF82185">
    <property type="entry name" value="Histone H3 K4-specific methyltransferase SET7/9 N-terminal domain"/>
    <property type="match status" value="2"/>
</dbReference>